<gene>
    <name evidence="9" type="ORF">CG716_26810</name>
</gene>
<dbReference type="PANTHER" id="PTHR33406:SF6">
    <property type="entry name" value="MEMBRANE PROTEIN YDGH-RELATED"/>
    <property type="match status" value="1"/>
</dbReference>
<dbReference type="Gene3D" id="1.20.1640.10">
    <property type="entry name" value="Multidrug efflux transporter AcrB transmembrane domain"/>
    <property type="match status" value="2"/>
</dbReference>
<feature type="transmembrane region" description="Helical" evidence="7">
    <location>
        <begin position="194"/>
        <end position="213"/>
    </location>
</feature>
<dbReference type="SUPFAM" id="SSF82866">
    <property type="entry name" value="Multidrug efflux transporter AcrB transmembrane domain"/>
    <property type="match status" value="2"/>
</dbReference>
<feature type="transmembrane region" description="Helical" evidence="7">
    <location>
        <begin position="20"/>
        <end position="39"/>
    </location>
</feature>
<dbReference type="InterPro" id="IPR004869">
    <property type="entry name" value="MMPL_dom"/>
</dbReference>
<evidence type="ECO:0000256" key="5">
    <source>
        <dbReference type="ARBA" id="ARBA00022989"/>
    </source>
</evidence>
<evidence type="ECO:0000256" key="7">
    <source>
        <dbReference type="SAM" id="Phobius"/>
    </source>
</evidence>
<dbReference type="InterPro" id="IPR000731">
    <property type="entry name" value="SSD"/>
</dbReference>
<feature type="transmembrane region" description="Helical" evidence="7">
    <location>
        <begin position="375"/>
        <end position="397"/>
    </location>
</feature>
<evidence type="ECO:0000259" key="8">
    <source>
        <dbReference type="PROSITE" id="PS50156"/>
    </source>
</evidence>
<evidence type="ECO:0000256" key="4">
    <source>
        <dbReference type="ARBA" id="ARBA00022692"/>
    </source>
</evidence>
<dbReference type="InterPro" id="IPR004707">
    <property type="entry name" value="MmpL_fam"/>
</dbReference>
<dbReference type="FunFam" id="1.20.1640.10:FF:000018">
    <property type="entry name" value="Transmembrane transport protein MmpL10"/>
    <property type="match status" value="1"/>
</dbReference>
<keyword evidence="6 7" id="KW-0472">Membrane</keyword>
<evidence type="ECO:0000313" key="10">
    <source>
        <dbReference type="Proteomes" id="UP000216063"/>
    </source>
</evidence>
<dbReference type="RefSeq" id="WP_094484176.1">
    <property type="nucleotide sequence ID" value="NZ_NOZR01000033.1"/>
</dbReference>
<dbReference type="OrthoDB" id="4758927at2"/>
<protein>
    <submittedName>
        <fullName evidence="9">MMPL family RND transporter</fullName>
    </submittedName>
</protein>
<feature type="transmembrane region" description="Helical" evidence="7">
    <location>
        <begin position="766"/>
        <end position="784"/>
    </location>
</feature>
<feature type="transmembrane region" description="Helical" evidence="7">
    <location>
        <begin position="791"/>
        <end position="815"/>
    </location>
</feature>
<accession>A0A255D6N3</accession>
<keyword evidence="5 7" id="KW-1133">Transmembrane helix</keyword>
<feature type="transmembrane region" description="Helical" evidence="7">
    <location>
        <begin position="220"/>
        <end position="239"/>
    </location>
</feature>
<feature type="transmembrane region" description="Helical" evidence="7">
    <location>
        <begin position="296"/>
        <end position="319"/>
    </location>
</feature>
<feature type="transmembrane region" description="Helical" evidence="7">
    <location>
        <begin position="821"/>
        <end position="846"/>
    </location>
</feature>
<comment type="similarity">
    <text evidence="2">Belongs to the resistance-nodulation-cell division (RND) (TC 2.A.6) family. MmpL subfamily.</text>
</comment>
<keyword evidence="4 7" id="KW-0812">Transmembrane</keyword>
<evidence type="ECO:0000256" key="6">
    <source>
        <dbReference type="ARBA" id="ARBA00023136"/>
    </source>
</evidence>
<evidence type="ECO:0000256" key="2">
    <source>
        <dbReference type="ARBA" id="ARBA00010157"/>
    </source>
</evidence>
<dbReference type="AlphaFoldDB" id="A0A255D6N3"/>
<dbReference type="InterPro" id="IPR050545">
    <property type="entry name" value="Mycobact_MmpL"/>
</dbReference>
<dbReference type="EMBL" id="NOZR01000033">
    <property type="protein sequence ID" value="OYN75049.1"/>
    <property type="molecule type" value="Genomic_DNA"/>
</dbReference>
<dbReference type="FunFam" id="1.20.1640.10:FF:000020">
    <property type="entry name" value="Transmembrane transport protein MmpL10"/>
    <property type="match status" value="1"/>
</dbReference>
<evidence type="ECO:0000256" key="1">
    <source>
        <dbReference type="ARBA" id="ARBA00004651"/>
    </source>
</evidence>
<comment type="subcellular location">
    <subcellularLocation>
        <location evidence="1">Cell membrane</location>
        <topology evidence="1">Multi-pass membrane protein</topology>
    </subcellularLocation>
</comment>
<feature type="domain" description="SSD" evidence="8">
    <location>
        <begin position="220"/>
        <end position="350"/>
    </location>
</feature>
<feature type="transmembrane region" description="Helical" evidence="7">
    <location>
        <begin position="867"/>
        <end position="887"/>
    </location>
</feature>
<organism evidence="9 10">
    <name type="scientific">Mycolicibacterium sphagni</name>
    <dbReference type="NCBI Taxonomy" id="1786"/>
    <lineage>
        <taxon>Bacteria</taxon>
        <taxon>Bacillati</taxon>
        <taxon>Actinomycetota</taxon>
        <taxon>Actinomycetes</taxon>
        <taxon>Mycobacteriales</taxon>
        <taxon>Mycobacteriaceae</taxon>
        <taxon>Mycolicibacterium</taxon>
    </lineage>
</organism>
<evidence type="ECO:0000313" key="9">
    <source>
        <dbReference type="EMBL" id="OYN75049.1"/>
    </source>
</evidence>
<keyword evidence="3" id="KW-1003">Cell membrane</keyword>
<dbReference type="Pfam" id="PF03176">
    <property type="entry name" value="MMPL"/>
    <property type="match status" value="2"/>
</dbReference>
<keyword evidence="10" id="KW-1185">Reference proteome</keyword>
<sequence length="960" mass="103925">MSNHQLETSRPFVAHTIRRFSALVILGWLAVVVGLTLGVPTLEQVEAEHAVSANPTDAPSFRASQRITDVFQESNSGSAAAMIVLEGQQPLGDDAHEYYDRLIRQLRSDTKHVQHIQNFWGDPLTSAAAQSDDGKAAYVQIAVTGKPGDAVANESVQAVQHIVAQTPAPPGVKTYVTGPAALAADMSVSGNSTVTTITLVSIAVILLTLLIVYRAPLTVLALLLVVGIQLQAARGFVALLGHHEIIGLTTFAVNLLVALVIAAGTDYGIFFIGRYHEARLAGEDRETAFYTTYRGVAHVVLATGLTVAGATFCLSFTRLPAFEALGVPCAVGILVAVAVALTLVPAVIAIGSRFGLFEPKRRAAARGWRRIGTAIVRWPGPILVATLAVTLVGLLTLPGFKPDFNDQHFLPKDIPAAQGIDAAARHFPPSAMMSPEILMVETDHDLRNSADFLVLNKLAKAVLAVPGIEKVQAVTRPEGTPIAHTTIPYLMSSQQAGQQQFMFFQKQRMADLLTQAEQLGQTIDIMSHMYDLMKQMSSTMHAMVKSTHEMQEITDQLRDHIADFEDFFRPIRNYLYWEPHCFDIPICWSVRSIFDILDGVDGLTDKLKELVGNLDQMDVLMPQLLAQFPEMISIMTSMRGMLLTMHSTMSGVFGQMDDNSTNSTAMGKAFDAAQNDDSFYVPPEVFKNEDFKRVMKIFISPDGKAARMLISQKGDPTSPDGIARVDAIKSAAEEALKGTPLEGSQISLAGTAALVRDLVNGTKYDLIIAVVSALCLIFVVMLIVTRSLIAAMVIVGTVLLSLGASFGLAVFIWQYLLGIQLHWSVFVMTVIILLAVGSDYNLLLVARMKEEIGAGINTGIIRAMAGTGKVVTTAGLVFAFTMASMIVSDVISIGQVGTTIAVGLLFDTLVVRAFMTPSIAALLGRWFWWPQQVRPRPASSMLRPTGPRPLVRALLLNQEK</sequence>
<feature type="transmembrane region" description="Helical" evidence="7">
    <location>
        <begin position="251"/>
        <end position="275"/>
    </location>
</feature>
<dbReference type="PANTHER" id="PTHR33406">
    <property type="entry name" value="MEMBRANE PROTEIN MJ1562-RELATED"/>
    <property type="match status" value="1"/>
</dbReference>
<dbReference type="GO" id="GO:0005886">
    <property type="term" value="C:plasma membrane"/>
    <property type="evidence" value="ECO:0007669"/>
    <property type="project" value="UniProtKB-SubCell"/>
</dbReference>
<name>A0A255D6N3_9MYCO</name>
<reference evidence="9 10" key="1">
    <citation type="submission" date="2017-07" db="EMBL/GenBank/DDBJ databases">
        <title>The new phylogeny of genus Mycobacterium.</title>
        <authorList>
            <person name="Tortoli E."/>
            <person name="Trovato A."/>
            <person name="Cirillo D.M."/>
        </authorList>
    </citation>
    <scope>NUCLEOTIDE SEQUENCE [LARGE SCALE GENOMIC DNA]</scope>
    <source>
        <strain evidence="9 10">ATCC 33027</strain>
    </source>
</reference>
<proteinExistence type="inferred from homology"/>
<feature type="transmembrane region" description="Helical" evidence="7">
    <location>
        <begin position="893"/>
        <end position="915"/>
    </location>
</feature>
<evidence type="ECO:0000256" key="3">
    <source>
        <dbReference type="ARBA" id="ARBA00022475"/>
    </source>
</evidence>
<dbReference type="Proteomes" id="UP000216063">
    <property type="component" value="Unassembled WGS sequence"/>
</dbReference>
<dbReference type="NCBIfam" id="TIGR00833">
    <property type="entry name" value="actII"/>
    <property type="match status" value="1"/>
</dbReference>
<comment type="caution">
    <text evidence="9">The sequence shown here is derived from an EMBL/GenBank/DDBJ whole genome shotgun (WGS) entry which is preliminary data.</text>
</comment>
<feature type="transmembrane region" description="Helical" evidence="7">
    <location>
        <begin position="325"/>
        <end position="354"/>
    </location>
</feature>
<dbReference type="PROSITE" id="PS50156">
    <property type="entry name" value="SSD"/>
    <property type="match status" value="1"/>
</dbReference>